<comment type="caution">
    <text evidence="8">The sequence shown here is derived from an EMBL/GenBank/DDBJ whole genome shotgun (WGS) entry which is preliminary data.</text>
</comment>
<dbReference type="PROSITE" id="PS50165">
    <property type="entry name" value="UVRC"/>
    <property type="match status" value="1"/>
</dbReference>
<dbReference type="Pfam" id="PF04046">
    <property type="entry name" value="PSP"/>
    <property type="match status" value="1"/>
</dbReference>
<comment type="subcellular location">
    <subcellularLocation>
        <location evidence="1">Nucleus</location>
    </subcellularLocation>
</comment>
<dbReference type="GO" id="GO:0003723">
    <property type="term" value="F:RNA binding"/>
    <property type="evidence" value="ECO:0007669"/>
    <property type="project" value="TreeGrafter"/>
</dbReference>
<feature type="compositionally biased region" description="Polar residues" evidence="6">
    <location>
        <begin position="513"/>
        <end position="522"/>
    </location>
</feature>
<evidence type="ECO:0000256" key="4">
    <source>
        <dbReference type="ARBA" id="ARBA00022833"/>
    </source>
</evidence>
<dbReference type="GO" id="GO:0071013">
    <property type="term" value="C:catalytic step 2 spliceosome"/>
    <property type="evidence" value="ECO:0007669"/>
    <property type="project" value="TreeGrafter"/>
</dbReference>
<keyword evidence="4" id="KW-0862">Zinc</keyword>
<feature type="region of interest" description="Disordered" evidence="6">
    <location>
        <begin position="564"/>
        <end position="594"/>
    </location>
</feature>
<feature type="compositionally biased region" description="Basic and acidic residues" evidence="6">
    <location>
        <begin position="26"/>
        <end position="38"/>
    </location>
</feature>
<dbReference type="Proteomes" id="UP001162156">
    <property type="component" value="Unassembled WGS sequence"/>
</dbReference>
<protein>
    <recommendedName>
        <fullName evidence="7">UvrC family homology region profile domain-containing protein</fullName>
    </recommendedName>
</protein>
<evidence type="ECO:0000256" key="6">
    <source>
        <dbReference type="SAM" id="MobiDB-lite"/>
    </source>
</evidence>
<keyword evidence="5" id="KW-0539">Nucleus</keyword>
<dbReference type="EMBL" id="JANEYF010001344">
    <property type="protein sequence ID" value="KAJ8964580.1"/>
    <property type="molecule type" value="Genomic_DNA"/>
</dbReference>
<accession>A0AAV8ZJ22</accession>
<reference evidence="8" key="1">
    <citation type="journal article" date="2023" name="Insect Mol. Biol.">
        <title>Genome sequencing provides insights into the evolution of gene families encoding plant cell wall-degrading enzymes in longhorned beetles.</title>
        <authorList>
            <person name="Shin N.R."/>
            <person name="Okamura Y."/>
            <person name="Kirsch R."/>
            <person name="Pauchet Y."/>
        </authorList>
    </citation>
    <scope>NUCLEOTIDE SEQUENCE</scope>
    <source>
        <strain evidence="8">RBIC_L_NR</strain>
    </source>
</reference>
<evidence type="ECO:0000259" key="7">
    <source>
        <dbReference type="PROSITE" id="PS50165"/>
    </source>
</evidence>
<keyword evidence="2" id="KW-0479">Metal-binding</keyword>
<evidence type="ECO:0000313" key="9">
    <source>
        <dbReference type="Proteomes" id="UP001162156"/>
    </source>
</evidence>
<dbReference type="GO" id="GO:0009381">
    <property type="term" value="F:excinuclease ABC activity"/>
    <property type="evidence" value="ECO:0007669"/>
    <property type="project" value="InterPro"/>
</dbReference>
<feature type="compositionally biased region" description="Low complexity" evidence="6">
    <location>
        <begin position="569"/>
        <end position="586"/>
    </location>
</feature>
<feature type="compositionally biased region" description="Basic residues" evidence="6">
    <location>
        <begin position="1"/>
        <end position="11"/>
    </location>
</feature>
<feature type="region of interest" description="Disordered" evidence="6">
    <location>
        <begin position="1"/>
        <end position="38"/>
    </location>
</feature>
<feature type="domain" description="UvrC family homology region profile" evidence="7">
    <location>
        <begin position="408"/>
        <end position="482"/>
    </location>
</feature>
<dbReference type="InterPro" id="IPR006568">
    <property type="entry name" value="PSP_pro-rich"/>
</dbReference>
<keyword evidence="3" id="KW-0863">Zinc-finger</keyword>
<dbReference type="PANTHER" id="PTHR13316:SF0">
    <property type="entry name" value="ZINC FINGER CCHC DOMAIN-CONTAINING PROTEIN 8"/>
    <property type="match status" value="1"/>
</dbReference>
<dbReference type="InterPro" id="IPR052115">
    <property type="entry name" value="NEXT_complex_subunit_ZCCHC8"/>
</dbReference>
<organism evidence="8 9">
    <name type="scientific">Rhamnusium bicolor</name>
    <dbReference type="NCBI Taxonomy" id="1586634"/>
    <lineage>
        <taxon>Eukaryota</taxon>
        <taxon>Metazoa</taxon>
        <taxon>Ecdysozoa</taxon>
        <taxon>Arthropoda</taxon>
        <taxon>Hexapoda</taxon>
        <taxon>Insecta</taxon>
        <taxon>Pterygota</taxon>
        <taxon>Neoptera</taxon>
        <taxon>Endopterygota</taxon>
        <taxon>Coleoptera</taxon>
        <taxon>Polyphaga</taxon>
        <taxon>Cucujiformia</taxon>
        <taxon>Chrysomeloidea</taxon>
        <taxon>Cerambycidae</taxon>
        <taxon>Lepturinae</taxon>
        <taxon>Rhagiini</taxon>
        <taxon>Rhamnusium</taxon>
    </lineage>
</organism>
<evidence type="ECO:0000256" key="3">
    <source>
        <dbReference type="ARBA" id="ARBA00022771"/>
    </source>
</evidence>
<evidence type="ECO:0000256" key="5">
    <source>
        <dbReference type="ARBA" id="ARBA00023242"/>
    </source>
</evidence>
<evidence type="ECO:0000313" key="8">
    <source>
        <dbReference type="EMBL" id="KAJ8964580.1"/>
    </source>
</evidence>
<gene>
    <name evidence="8" type="ORF">NQ314_004884</name>
</gene>
<dbReference type="SMART" id="SM00581">
    <property type="entry name" value="PSP"/>
    <property type="match status" value="1"/>
</dbReference>
<keyword evidence="9" id="KW-1185">Reference proteome</keyword>
<evidence type="ECO:0000256" key="2">
    <source>
        <dbReference type="ARBA" id="ARBA00022723"/>
    </source>
</evidence>
<proteinExistence type="predicted"/>
<name>A0AAV8ZJ22_9CUCU</name>
<dbReference type="InterPro" id="IPR001162">
    <property type="entry name" value="UvrC_RNase_H_dom"/>
</dbReference>
<dbReference type="AlphaFoldDB" id="A0AAV8ZJ22"/>
<dbReference type="GO" id="GO:0008270">
    <property type="term" value="F:zinc ion binding"/>
    <property type="evidence" value="ECO:0007669"/>
    <property type="project" value="UniProtKB-KW"/>
</dbReference>
<feature type="region of interest" description="Disordered" evidence="6">
    <location>
        <begin position="511"/>
        <end position="552"/>
    </location>
</feature>
<sequence>MESRRRGKRKSPSQAIIFEVSEDDVSSEHSDDNCCEPDTKIFKAEDSTFQSRSSENSNLESDGQILSPKCSVSHDNSIEIIECIEVSNTSSIENLASTNEIIIVTDDNIDTLNHSVIFPKPSENSSSSVIDITEENLNPLKEEDFSLEEGELAEIENKPEDQLDSTTKAETKANPCICITFNDEHIAEIYKCKFLKFIQSFVELEVENFDGLTINIQRDPDLNPREWIVLDTTMCISEDTEIKEEKLASPLPATPIIDISEKNTIEEESIKISAQTCFNCDNNHAIKDCPLPKDFAKINAARQKFKAQKQTSRYHLEEDQKYGHLVPGKISDKLREALGLRKNQLPPFIYHMRLLGYPPGWLEEAKFVHSNLAMFDSEGNNVRSETKKRQGLDPAKIVDYPGFNVPFGKEVKDEYRQYQVPPFSENFSKKAMVEFFQKQFAKQQDDLETCDMDLDNSFEEGKVKTVVTVEAGQGTVVKNRLISELKNIDSNITSPSLTDLEKQKENLLAALDDSSNPKSSETMCDEPEKVDDPEILSDIEKPQSSQNVNVPVEKTLRIDIDSAQDSSTSYLSPPLNSSVNSVKNSSFGTPILKK</sequence>
<evidence type="ECO:0000256" key="1">
    <source>
        <dbReference type="ARBA" id="ARBA00004123"/>
    </source>
</evidence>
<dbReference type="PANTHER" id="PTHR13316">
    <property type="entry name" value="ZINC FINGER, CCHC DOMAIN CONTAINING 8"/>
    <property type="match status" value="1"/>
</dbReference>